<feature type="domain" description="MPN" evidence="6">
    <location>
        <begin position="44"/>
        <end position="166"/>
    </location>
</feature>
<dbReference type="InterPro" id="IPR020891">
    <property type="entry name" value="UPF0758_CS"/>
</dbReference>
<evidence type="ECO:0000256" key="3">
    <source>
        <dbReference type="ARBA" id="ARBA00022801"/>
    </source>
</evidence>
<dbReference type="InterPro" id="IPR025657">
    <property type="entry name" value="RadC_JAB"/>
</dbReference>
<keyword evidence="4" id="KW-0862">Zinc</keyword>
<sequence>MSTQLARLNPHHSTLSSVFSTPERRLIQRAITLLERRMFQRGVHLDNPQDVFDFLRLRLGGESHEVFAAVFLDSKHCVIAFETLAHGSIDQAVIYPRMVVKRAIELNAAALILAHNHPSGDTLCSEKDRAVTDRLRTALRYVDIRVIDHVIVGKGTPYSFARDGLL</sequence>
<evidence type="ECO:0000256" key="5">
    <source>
        <dbReference type="ARBA" id="ARBA00023049"/>
    </source>
</evidence>
<evidence type="ECO:0000259" key="6">
    <source>
        <dbReference type="PROSITE" id="PS50249"/>
    </source>
</evidence>
<evidence type="ECO:0000256" key="2">
    <source>
        <dbReference type="ARBA" id="ARBA00022723"/>
    </source>
</evidence>
<protein>
    <submittedName>
        <fullName evidence="7">DNA repair protein RadC</fullName>
    </submittedName>
</protein>
<evidence type="ECO:0000313" key="7">
    <source>
        <dbReference type="EMBL" id="SDC43989.1"/>
    </source>
</evidence>
<dbReference type="CDD" id="cd08071">
    <property type="entry name" value="MPN_DUF2466"/>
    <property type="match status" value="1"/>
</dbReference>
<dbReference type="Proteomes" id="UP000198781">
    <property type="component" value="Unassembled WGS sequence"/>
</dbReference>
<dbReference type="GO" id="GO:0046872">
    <property type="term" value="F:metal ion binding"/>
    <property type="evidence" value="ECO:0007669"/>
    <property type="project" value="UniProtKB-KW"/>
</dbReference>
<reference evidence="7 8" key="1">
    <citation type="submission" date="2016-10" db="EMBL/GenBank/DDBJ databases">
        <authorList>
            <person name="de Groot N.N."/>
        </authorList>
    </citation>
    <scope>NUCLEOTIDE SEQUENCE [LARGE SCALE GENOMIC DNA]</scope>
    <source>
        <strain evidence="7 8">DSM 16619</strain>
    </source>
</reference>
<dbReference type="OrthoDB" id="9804482at2"/>
<dbReference type="NCBIfam" id="TIGR00608">
    <property type="entry name" value="radc"/>
    <property type="match status" value="1"/>
</dbReference>
<organism evidence="7 8">
    <name type="scientific">Paracidovorax valerianellae</name>
    <dbReference type="NCBI Taxonomy" id="187868"/>
    <lineage>
        <taxon>Bacteria</taxon>
        <taxon>Pseudomonadati</taxon>
        <taxon>Pseudomonadota</taxon>
        <taxon>Betaproteobacteria</taxon>
        <taxon>Burkholderiales</taxon>
        <taxon>Comamonadaceae</taxon>
        <taxon>Paracidovorax</taxon>
    </lineage>
</organism>
<dbReference type="EMBL" id="FMZC01000002">
    <property type="protein sequence ID" value="SDC43989.1"/>
    <property type="molecule type" value="Genomic_DNA"/>
</dbReference>
<keyword evidence="3" id="KW-0378">Hydrolase</keyword>
<gene>
    <name evidence="7" type="ORF">SAMN05192589_102199</name>
</gene>
<evidence type="ECO:0000313" key="8">
    <source>
        <dbReference type="Proteomes" id="UP000198781"/>
    </source>
</evidence>
<dbReference type="STRING" id="187868.SAMN05192589_102199"/>
<dbReference type="GO" id="GO:0006508">
    <property type="term" value="P:proteolysis"/>
    <property type="evidence" value="ECO:0007669"/>
    <property type="project" value="UniProtKB-KW"/>
</dbReference>
<dbReference type="InterPro" id="IPR001405">
    <property type="entry name" value="UPF0758"/>
</dbReference>
<evidence type="ECO:0000256" key="4">
    <source>
        <dbReference type="ARBA" id="ARBA00022833"/>
    </source>
</evidence>
<proteinExistence type="predicted"/>
<dbReference type="GO" id="GO:0008237">
    <property type="term" value="F:metallopeptidase activity"/>
    <property type="evidence" value="ECO:0007669"/>
    <property type="project" value="UniProtKB-KW"/>
</dbReference>
<dbReference type="PANTHER" id="PTHR30471:SF3">
    <property type="entry name" value="UPF0758 PROTEIN YEES-RELATED"/>
    <property type="match status" value="1"/>
</dbReference>
<dbReference type="InterPro" id="IPR037518">
    <property type="entry name" value="MPN"/>
</dbReference>
<dbReference type="Gene3D" id="3.40.140.10">
    <property type="entry name" value="Cytidine Deaminase, domain 2"/>
    <property type="match status" value="1"/>
</dbReference>
<keyword evidence="5" id="KW-0482">Metalloprotease</keyword>
<accession>A0A1G6LLG4</accession>
<name>A0A1G6LLG4_9BURK</name>
<dbReference type="PROSITE" id="PS01302">
    <property type="entry name" value="UPF0758"/>
    <property type="match status" value="1"/>
</dbReference>
<keyword evidence="1" id="KW-0645">Protease</keyword>
<keyword evidence="2" id="KW-0479">Metal-binding</keyword>
<dbReference type="Pfam" id="PF04002">
    <property type="entry name" value="RadC"/>
    <property type="match status" value="1"/>
</dbReference>
<dbReference type="RefSeq" id="WP_092740448.1">
    <property type="nucleotide sequence ID" value="NZ_FMZC01000002.1"/>
</dbReference>
<dbReference type="PROSITE" id="PS50249">
    <property type="entry name" value="MPN"/>
    <property type="match status" value="1"/>
</dbReference>
<dbReference type="PANTHER" id="PTHR30471">
    <property type="entry name" value="DNA REPAIR PROTEIN RADC"/>
    <property type="match status" value="1"/>
</dbReference>
<keyword evidence="8" id="KW-1185">Reference proteome</keyword>
<dbReference type="AlphaFoldDB" id="A0A1G6LLG4"/>
<evidence type="ECO:0000256" key="1">
    <source>
        <dbReference type="ARBA" id="ARBA00022670"/>
    </source>
</evidence>